<dbReference type="GO" id="GO:0043709">
    <property type="term" value="P:cell adhesion involved in single-species biofilm formation"/>
    <property type="evidence" value="ECO:0007669"/>
    <property type="project" value="TreeGrafter"/>
</dbReference>
<dbReference type="InterPro" id="IPR050263">
    <property type="entry name" value="Bact_Fimbrial_Adh_Pro"/>
</dbReference>
<gene>
    <name evidence="7" type="ORF">BS411_13895</name>
</gene>
<dbReference type="Gene3D" id="2.60.40.1090">
    <property type="entry name" value="Fimbrial-type adhesion domain"/>
    <property type="match status" value="1"/>
</dbReference>
<dbReference type="EMBL" id="MSAG01000021">
    <property type="protein sequence ID" value="PUX20967.1"/>
    <property type="molecule type" value="Genomic_DNA"/>
</dbReference>
<dbReference type="OrthoDB" id="8582771at2"/>
<dbReference type="RefSeq" id="WP_075198848.1">
    <property type="nucleotide sequence ID" value="NZ_CP187984.1"/>
</dbReference>
<evidence type="ECO:0000256" key="1">
    <source>
        <dbReference type="ARBA" id="ARBA00004561"/>
    </source>
</evidence>
<comment type="caution">
    <text evidence="7">The sequence shown here is derived from an EMBL/GenBank/DDBJ whole genome shotgun (WGS) entry which is preliminary data.</text>
</comment>
<keyword evidence="3 5" id="KW-0732">Signal</keyword>
<dbReference type="Pfam" id="PF00419">
    <property type="entry name" value="Fimbrial"/>
    <property type="match status" value="1"/>
</dbReference>
<evidence type="ECO:0000313" key="7">
    <source>
        <dbReference type="EMBL" id="PUX20967.1"/>
    </source>
</evidence>
<organism evidence="7">
    <name type="scientific">Cronobacter turicensis</name>
    <dbReference type="NCBI Taxonomy" id="413502"/>
    <lineage>
        <taxon>Bacteria</taxon>
        <taxon>Pseudomonadati</taxon>
        <taxon>Pseudomonadota</taxon>
        <taxon>Gammaproteobacteria</taxon>
        <taxon>Enterobacterales</taxon>
        <taxon>Enterobacteriaceae</taxon>
        <taxon>Cronobacter</taxon>
    </lineage>
</organism>
<evidence type="ECO:0000256" key="2">
    <source>
        <dbReference type="ARBA" id="ARBA00006671"/>
    </source>
</evidence>
<dbReference type="PANTHER" id="PTHR33420:SF31">
    <property type="entry name" value="TYPE 1 FIMBRIN D-MANNOSE SPECIFIC ADHESIN"/>
    <property type="match status" value="1"/>
</dbReference>
<comment type="subcellular location">
    <subcellularLocation>
        <location evidence="1">Fimbrium</location>
    </subcellularLocation>
</comment>
<feature type="signal peptide" evidence="5">
    <location>
        <begin position="1"/>
        <end position="22"/>
    </location>
</feature>
<proteinExistence type="inferred from homology"/>
<evidence type="ECO:0000256" key="5">
    <source>
        <dbReference type="SAM" id="SignalP"/>
    </source>
</evidence>
<feature type="domain" description="Fimbrial-type adhesion" evidence="6">
    <location>
        <begin position="193"/>
        <end position="341"/>
    </location>
</feature>
<protein>
    <submittedName>
        <fullName evidence="7">Fimbrial protein</fullName>
    </submittedName>
</protein>
<sequence length="342" mass="36139">MFRVMLCGLLVGLAVIPSFSRAATGFCNTTGGPKIFNVDASTTVTNPDVNQSGKTFTERFGSSESYSAHCDCDDSDLNKDPHPGVNYKSEYLAPAIQYGSGYFIRVNDNIDLEAAINIANVGDVTVPFTDVWNKKNNGCSLNSFTTGQSGSLMFRISKPFLGQIVIPQMAVAAIYGTVRPGQYSSEPMAKIFLQGTITVPQSCEINAGEVITVDFGTIFASNFTTRGHKPEGFVDKKTAIAYVCNNISDGVVLTMTFSGAPANGMPEALATSNADVGVLLKNDSEQVIPINTGGVPMPLDTSADISRRTGAVNILTAPVNLSGKAPQNGEFSGSASITVNIR</sequence>
<keyword evidence="4" id="KW-0281">Fimbrium</keyword>
<dbReference type="GO" id="GO:0009289">
    <property type="term" value="C:pilus"/>
    <property type="evidence" value="ECO:0007669"/>
    <property type="project" value="UniProtKB-SubCell"/>
</dbReference>
<dbReference type="PANTHER" id="PTHR33420">
    <property type="entry name" value="FIMBRIAL SUBUNIT ELFA-RELATED"/>
    <property type="match status" value="1"/>
</dbReference>
<comment type="similarity">
    <text evidence="2">Belongs to the fimbrial protein family.</text>
</comment>
<evidence type="ECO:0000259" key="6">
    <source>
        <dbReference type="Pfam" id="PF00419"/>
    </source>
</evidence>
<name>A0A2T7B3R6_9ENTR</name>
<dbReference type="InterPro" id="IPR008966">
    <property type="entry name" value="Adhesion_dom_sf"/>
</dbReference>
<feature type="chain" id="PRO_5015786685" evidence="5">
    <location>
        <begin position="23"/>
        <end position="342"/>
    </location>
</feature>
<evidence type="ECO:0000256" key="3">
    <source>
        <dbReference type="ARBA" id="ARBA00022729"/>
    </source>
</evidence>
<dbReference type="InterPro" id="IPR036937">
    <property type="entry name" value="Adhesion_dom_fimbrial_sf"/>
</dbReference>
<evidence type="ECO:0000256" key="4">
    <source>
        <dbReference type="ARBA" id="ARBA00023263"/>
    </source>
</evidence>
<dbReference type="AlphaFoldDB" id="A0A2T7B3R6"/>
<dbReference type="InterPro" id="IPR000259">
    <property type="entry name" value="Adhesion_dom_fimbrial"/>
</dbReference>
<reference evidence="7" key="1">
    <citation type="submission" date="2016-12" db="EMBL/GenBank/DDBJ databases">
        <title>Analysis of the Molecular Diversity Among Cronobacter Species Isolated from Filth Flies Using a Pan Genomic DNA Microarray.</title>
        <authorList>
            <person name="Pava-Ripoll M."/>
            <person name="Tall B."/>
            <person name="Farber J."/>
            <person name="Fanning S."/>
            <person name="Lehner A."/>
            <person name="Stephan R."/>
            <person name="Pagotto F."/>
            <person name="Iverson C."/>
            <person name="Ziobro G."/>
            <person name="Miller A."/>
            <person name="Pearson R."/>
            <person name="Yan Q."/>
            <person name="Kim M."/>
            <person name="Jeong S."/>
            <person name="Park J."/>
            <person name="Jun S."/>
            <person name="Choi H."/>
            <person name="Chung T."/>
            <person name="Yoo Y."/>
            <person name="Park E."/>
            <person name="Hwang S."/>
            <person name="Lee B."/>
            <person name="Sathyamoorthy V."/>
            <person name="Carter L."/>
            <person name="Mammel M."/>
            <person name="Jackson S."/>
            <person name="Kothary M."/>
            <person name="Patel I."/>
            <person name="Grim C."/>
            <person name="Gopinath G."/>
            <person name="Gangiredla J."/>
            <person name="Chase H."/>
        </authorList>
    </citation>
    <scope>NUCLEOTIDE SEQUENCE [LARGE SCALE GENOMIC DNA]</scope>
    <source>
        <strain evidence="7">MOD1-Sh41s</strain>
    </source>
</reference>
<accession>A0A2T7B3R6</accession>
<dbReference type="SUPFAM" id="SSF49401">
    <property type="entry name" value="Bacterial adhesins"/>
    <property type="match status" value="1"/>
</dbReference>